<dbReference type="PANTHER" id="PTHR12732:SF8">
    <property type="entry name" value="NUCLEAR MRNA EXPORT PROTEIN THP1"/>
    <property type="match status" value="1"/>
</dbReference>
<sequence length="562" mass="62590">MSPTPTLDQFLGEIAAIVSRRDGAQLQDYLIIEPPYGALYNQMITELHQEYPLGKEAFLEDKCAFILAEAQEGADGATWTMFIKFMVQYLTFLRDVNVENLLDTYNLLSELVQKCISALAHPTLGIVVLPTVIAYSRVLARLAIGLDRQPHLIAHLVQRSAGGEEGGAETLPERAANIVRTAFVTCLNDRTANPSGLRDGKPDGKKAGIYTLANLCLKILFQCKKTRNVEQIFSNIYNQSPLLSAYPKPEQATYLYYLGRFMYQNNHFRRSAAALQHAFDLTPPRFVSQRHSMLVYLISANLPLGRFPSENLYNLPEAAGLRELFFPVTRAIVRGDLASFRKLLDLNLLATPSSENTSNLQLVKENHERVQFLFRRRVLLQLRNRCEVLVLRSLARRTYVVAGQEGNVEKRKAATLDLQYYLQALRWLEMKALMPNWVPAGLIENGPSFAAENVQEESDYPLPDIFEAEAVISALIDQGLLNGFISRNLRRFAIVGSKRKGNPLAAGFPPPASILAPAGFDEREEVPGWRREGLLGSHVGFGAPTGSQGMGMGRGAGTNFFS</sequence>
<dbReference type="GO" id="GO:0003690">
    <property type="term" value="F:double-stranded DNA binding"/>
    <property type="evidence" value="ECO:0007669"/>
    <property type="project" value="InterPro"/>
</dbReference>
<proteinExistence type="predicted"/>
<reference evidence="1" key="1">
    <citation type="journal article" date="2020" name="Stud. Mycol.">
        <title>101 Dothideomycetes genomes: a test case for predicting lifestyles and emergence of pathogens.</title>
        <authorList>
            <person name="Haridas S."/>
            <person name="Albert R."/>
            <person name="Binder M."/>
            <person name="Bloem J."/>
            <person name="Labutti K."/>
            <person name="Salamov A."/>
            <person name="Andreopoulos B."/>
            <person name="Baker S."/>
            <person name="Barry K."/>
            <person name="Bills G."/>
            <person name="Bluhm B."/>
            <person name="Cannon C."/>
            <person name="Castanera R."/>
            <person name="Culley D."/>
            <person name="Daum C."/>
            <person name="Ezra D."/>
            <person name="Gonzalez J."/>
            <person name="Henrissat B."/>
            <person name="Kuo A."/>
            <person name="Liang C."/>
            <person name="Lipzen A."/>
            <person name="Lutzoni F."/>
            <person name="Magnuson J."/>
            <person name="Mondo S."/>
            <person name="Nolan M."/>
            <person name="Ohm R."/>
            <person name="Pangilinan J."/>
            <person name="Park H.-J."/>
            <person name="Ramirez L."/>
            <person name="Alfaro M."/>
            <person name="Sun H."/>
            <person name="Tritt A."/>
            <person name="Yoshinaga Y."/>
            <person name="Zwiers L.-H."/>
            <person name="Turgeon B."/>
            <person name="Goodwin S."/>
            <person name="Spatafora J."/>
            <person name="Crous P."/>
            <person name="Grigoriev I."/>
        </authorList>
    </citation>
    <scope>NUCLEOTIDE SEQUENCE</scope>
    <source>
        <strain evidence="1">ATCC 16933</strain>
    </source>
</reference>
<gene>
    <name evidence="1" type="ORF">BDY21DRAFT_307362</name>
</gene>
<evidence type="ECO:0008006" key="3">
    <source>
        <dbReference type="Google" id="ProtNLM"/>
    </source>
</evidence>
<dbReference type="Proteomes" id="UP000799766">
    <property type="component" value="Unassembled WGS sequence"/>
</dbReference>
<dbReference type="SMART" id="SM00753">
    <property type="entry name" value="PAM"/>
    <property type="match status" value="1"/>
</dbReference>
<dbReference type="GO" id="GO:0003723">
    <property type="term" value="F:RNA binding"/>
    <property type="evidence" value="ECO:0007669"/>
    <property type="project" value="InterPro"/>
</dbReference>
<dbReference type="PANTHER" id="PTHR12732">
    <property type="entry name" value="UNCHARACTERIZED PROTEASOME COMPONENT REGION PCI-CONTAINING"/>
    <property type="match status" value="1"/>
</dbReference>
<organism evidence="1 2">
    <name type="scientific">Lineolata rhizophorae</name>
    <dbReference type="NCBI Taxonomy" id="578093"/>
    <lineage>
        <taxon>Eukaryota</taxon>
        <taxon>Fungi</taxon>
        <taxon>Dikarya</taxon>
        <taxon>Ascomycota</taxon>
        <taxon>Pezizomycotina</taxon>
        <taxon>Dothideomycetes</taxon>
        <taxon>Dothideomycetes incertae sedis</taxon>
        <taxon>Lineolatales</taxon>
        <taxon>Lineolataceae</taxon>
        <taxon>Lineolata</taxon>
    </lineage>
</organism>
<accession>A0A6A6NUU7</accession>
<evidence type="ECO:0000313" key="2">
    <source>
        <dbReference type="Proteomes" id="UP000799766"/>
    </source>
</evidence>
<dbReference type="OrthoDB" id="5404651at2759"/>
<dbReference type="EMBL" id="MU001687">
    <property type="protein sequence ID" value="KAF2455267.1"/>
    <property type="molecule type" value="Genomic_DNA"/>
</dbReference>
<evidence type="ECO:0000313" key="1">
    <source>
        <dbReference type="EMBL" id="KAF2455267.1"/>
    </source>
</evidence>
<protein>
    <recommendedName>
        <fullName evidence="3">PCI domain-containing protein</fullName>
    </recommendedName>
</protein>
<keyword evidence="2" id="KW-1185">Reference proteome</keyword>
<dbReference type="AlphaFoldDB" id="A0A6A6NUU7"/>
<dbReference type="InterPro" id="IPR045114">
    <property type="entry name" value="Csn12-like"/>
</dbReference>
<name>A0A6A6NUU7_9PEZI</name>